<organism evidence="1 2">
    <name type="scientific">Blumeria graminis f. sp. triticale</name>
    <dbReference type="NCBI Taxonomy" id="1689686"/>
    <lineage>
        <taxon>Eukaryota</taxon>
        <taxon>Fungi</taxon>
        <taxon>Dikarya</taxon>
        <taxon>Ascomycota</taxon>
        <taxon>Pezizomycotina</taxon>
        <taxon>Leotiomycetes</taxon>
        <taxon>Erysiphales</taxon>
        <taxon>Erysiphaceae</taxon>
        <taxon>Blumeria</taxon>
    </lineage>
</organism>
<gene>
    <name evidence="1" type="ORF">BGTH12_LOCUS4680</name>
</gene>
<dbReference type="Proteomes" id="UP000683417">
    <property type="component" value="Unassembled WGS sequence"/>
</dbReference>
<name>A0A9W4D3R4_BLUGR</name>
<dbReference type="AlphaFoldDB" id="A0A9W4D3R4"/>
<dbReference type="EMBL" id="CAJHIT010000007">
    <property type="protein sequence ID" value="CAD6503322.1"/>
    <property type="molecule type" value="Genomic_DNA"/>
</dbReference>
<accession>A0A9W4D3R4</accession>
<evidence type="ECO:0000313" key="1">
    <source>
        <dbReference type="EMBL" id="CAD6503322.1"/>
    </source>
</evidence>
<reference evidence="1" key="1">
    <citation type="submission" date="2020-10" db="EMBL/GenBank/DDBJ databases">
        <authorList>
            <person name="Muller C M."/>
        </authorList>
    </citation>
    <scope>NUCLEOTIDE SEQUENCE</scope>
    <source>
        <strain evidence="1">THUN-12</strain>
    </source>
</reference>
<sequence length="87" mass="9674">MVNLRPPRTFWNVESKLLEPLRFFHLSAIQQNSCQAPGKEDSARKSSLPCLSSKLQPVPGIPPTEANNDNSLARFGAACQKYMQSKT</sequence>
<protein>
    <submittedName>
        <fullName evidence="1">BgTH12-02989</fullName>
    </submittedName>
</protein>
<proteinExistence type="predicted"/>
<evidence type="ECO:0000313" key="2">
    <source>
        <dbReference type="Proteomes" id="UP000683417"/>
    </source>
</evidence>
<comment type="caution">
    <text evidence="1">The sequence shown here is derived from an EMBL/GenBank/DDBJ whole genome shotgun (WGS) entry which is preliminary data.</text>
</comment>